<dbReference type="AlphaFoldDB" id="A0A2I1GBZ2"/>
<evidence type="ECO:0000256" key="4">
    <source>
        <dbReference type="ARBA" id="ARBA00022490"/>
    </source>
</evidence>
<dbReference type="VEuPathDB" id="FungiDB:RhiirFUN_018669"/>
<protein>
    <recommendedName>
        <fullName evidence="3">TBC1 domain family member 31</fullName>
    </recommendedName>
</protein>
<evidence type="ECO:0000256" key="13">
    <source>
        <dbReference type="SAM" id="MobiDB-lite"/>
    </source>
</evidence>
<accession>A0A2I1GBZ2</accession>
<dbReference type="VEuPathDB" id="FungiDB:FUN_019772"/>
<sequence>MVNTSDIFIAGVKSGQIWEKTEKKKKQTQKDNDYEIEVLIEEKPEGEEEVENVYGLLLNIINAHRPRKNQDKGTINRPVAFGCFCFAPVNQNGNGFQSGFHDGPSMLEEAINGTLLMAAADQRGCVMSFDFGSNKFWQVARLGIAVSTIAFTPLVRSELVVAFTDNSIRCYNIETRQLIAEARSHRNPVNWISMHPKQHWVITSTKSEAILWDMAYWSKQKVLDHNKEGATLRRAAFSPQGEYIISSFFDESICIWDSGSFDLLWKLLTPTRISDQLLSFSNTFDHACRITTMSKDGRIILVAGKKTILVWDFDTKNLIRNISLKSIIEGEITKLEPIHDDADLLVSSSDGRLLIIDIFQSNSQIYHLNVQHPIKFFEISPDGKFIVTNSIEDKAILKIWDLEVLISDTLQHQYYDFSISKSIHPLKYTEFRIPSSSNFNLPSLGATSEEEEISELFLDQEPTVKKDPKARKEPIEPTNVSPVTIPMTIPVPQETISTISRRSSISSMESINLQGLSSASREERRERLIEKLHQLGRYPDKYRTRIWRILLGIPQNQQAFKEITSKGVDPAIKALLSKNLKSSDSKQRKIIDLLEQLRVFPSLSILGYGRRITIEWIFHMIYPFVELLFDTNETLSFEIILSILFNWYQHYWDEFPNPSTKIMNVISILLEYWDNELYTHLLSYNIKIQDYAWTMIKCSFARILTREDWLELWDHLLSNDEPSFMYFFLIAYILIARDVLLGMTSKRQVSEFFTRANIVNISKVLEISHKLEKETPLSISPKFDIGRYKPLSKYGKEYKLDYNASLTYHRNQQDDIRDWILEQEKEIIKKRTEGSGIVRRLFPSKV</sequence>
<evidence type="ECO:0000256" key="8">
    <source>
        <dbReference type="ARBA" id="ARBA00023054"/>
    </source>
</evidence>
<dbReference type="PROSITE" id="PS50086">
    <property type="entry name" value="TBC_RABGAP"/>
    <property type="match status" value="1"/>
</dbReference>
<dbReference type="SMART" id="SM00320">
    <property type="entry name" value="WD40"/>
    <property type="match status" value="6"/>
</dbReference>
<dbReference type="InterPro" id="IPR035969">
    <property type="entry name" value="Rab-GAP_TBC_sf"/>
</dbReference>
<feature type="compositionally biased region" description="Basic and acidic residues" evidence="13">
    <location>
        <begin position="465"/>
        <end position="475"/>
    </location>
</feature>
<keyword evidence="7" id="KW-0970">Cilium biogenesis/degradation</keyword>
<evidence type="ECO:0000256" key="5">
    <source>
        <dbReference type="ARBA" id="ARBA00022574"/>
    </source>
</evidence>
<evidence type="ECO:0000256" key="12">
    <source>
        <dbReference type="PROSITE-ProRule" id="PRU00221"/>
    </source>
</evidence>
<comment type="function">
    <text evidence="11">Molecular adapter which is involved in cilium biogenesis. Part of a functional complex including OFD1 a centriolar protein involved in cilium assembly. Could regulate the cAMP-dependent phosphorylation of OFD1, and its subsequent ubiquitination by PJA2 which ultimately leads to its proteasomal degradation.</text>
</comment>
<proteinExistence type="predicted"/>
<evidence type="ECO:0000313" key="16">
    <source>
        <dbReference type="Proteomes" id="UP000234323"/>
    </source>
</evidence>
<feature type="region of interest" description="Disordered" evidence="13">
    <location>
        <begin position="465"/>
        <end position="486"/>
    </location>
</feature>
<name>A0A2I1GBZ2_9GLOM</name>
<dbReference type="PROSITE" id="PS50082">
    <property type="entry name" value="WD_REPEATS_2"/>
    <property type="match status" value="1"/>
</dbReference>
<keyword evidence="5 12" id="KW-0853">WD repeat</keyword>
<feature type="repeat" description="WD" evidence="12">
    <location>
        <begin position="225"/>
        <end position="257"/>
    </location>
</feature>
<keyword evidence="10" id="KW-0966">Cell projection</keyword>
<evidence type="ECO:0000256" key="11">
    <source>
        <dbReference type="ARBA" id="ARBA00034464"/>
    </source>
</evidence>
<evidence type="ECO:0000256" key="10">
    <source>
        <dbReference type="ARBA" id="ARBA00023273"/>
    </source>
</evidence>
<keyword evidence="8" id="KW-0175">Coiled coil</keyword>
<dbReference type="Gene3D" id="2.130.10.10">
    <property type="entry name" value="YVTN repeat-like/Quinoprotein amine dehydrogenase"/>
    <property type="match status" value="2"/>
</dbReference>
<reference evidence="15 16" key="1">
    <citation type="submission" date="2015-10" db="EMBL/GenBank/DDBJ databases">
        <title>Genome analyses suggest a sexual origin of heterokaryosis in a supposedly ancient asexual fungus.</title>
        <authorList>
            <person name="Ropars J."/>
            <person name="Sedzielewska K."/>
            <person name="Noel J."/>
            <person name="Charron P."/>
            <person name="Farinelli L."/>
            <person name="Marton T."/>
            <person name="Kruger M."/>
            <person name="Pelin A."/>
            <person name="Brachmann A."/>
            <person name="Corradi N."/>
        </authorList>
    </citation>
    <scope>NUCLEOTIDE SEQUENCE [LARGE SCALE GENOMIC DNA]</scope>
    <source>
        <strain evidence="15 16">A4</strain>
    </source>
</reference>
<dbReference type="GO" id="GO:0036064">
    <property type="term" value="C:ciliary basal body"/>
    <property type="evidence" value="ECO:0007669"/>
    <property type="project" value="TreeGrafter"/>
</dbReference>
<comment type="subcellular location">
    <subcellularLocation>
        <location evidence="1">Cytoplasm</location>
        <location evidence="1">Cytoskeleton</location>
        <location evidence="1">Cilium basal body</location>
    </subcellularLocation>
    <subcellularLocation>
        <location evidence="2">Cytoplasm</location>
        <location evidence="2">Cytoskeleton</location>
        <location evidence="2">Microtubule organizing center</location>
        <location evidence="2">Centrosome</location>
        <location evidence="2">Centriolar satellite</location>
    </subcellularLocation>
</comment>
<feature type="domain" description="Rab-GAP TBC" evidence="14">
    <location>
        <begin position="537"/>
        <end position="720"/>
    </location>
</feature>
<keyword evidence="9" id="KW-0206">Cytoskeleton</keyword>
<dbReference type="EMBL" id="LLXI01000301">
    <property type="protein sequence ID" value="PKY44140.1"/>
    <property type="molecule type" value="Genomic_DNA"/>
</dbReference>
<organism evidence="15 16">
    <name type="scientific">Rhizophagus irregularis</name>
    <dbReference type="NCBI Taxonomy" id="588596"/>
    <lineage>
        <taxon>Eukaryota</taxon>
        <taxon>Fungi</taxon>
        <taxon>Fungi incertae sedis</taxon>
        <taxon>Mucoromycota</taxon>
        <taxon>Glomeromycotina</taxon>
        <taxon>Glomeromycetes</taxon>
        <taxon>Glomerales</taxon>
        <taxon>Glomeraceae</taxon>
        <taxon>Rhizophagus</taxon>
    </lineage>
</organism>
<keyword evidence="4" id="KW-0963">Cytoplasm</keyword>
<dbReference type="InterPro" id="IPR000195">
    <property type="entry name" value="Rab-GAP-TBC_dom"/>
</dbReference>
<dbReference type="Proteomes" id="UP000234323">
    <property type="component" value="Unassembled WGS sequence"/>
</dbReference>
<keyword evidence="16" id="KW-1185">Reference proteome</keyword>
<dbReference type="VEuPathDB" id="FungiDB:RhiirA1_458880"/>
<dbReference type="GO" id="GO:0060271">
    <property type="term" value="P:cilium assembly"/>
    <property type="evidence" value="ECO:0007669"/>
    <property type="project" value="TreeGrafter"/>
</dbReference>
<dbReference type="InterPro" id="IPR036322">
    <property type="entry name" value="WD40_repeat_dom_sf"/>
</dbReference>
<dbReference type="Pfam" id="PF00400">
    <property type="entry name" value="WD40"/>
    <property type="match status" value="1"/>
</dbReference>
<gene>
    <name evidence="15" type="ORF">RhiirA4_458312</name>
</gene>
<dbReference type="SUPFAM" id="SSF47923">
    <property type="entry name" value="Ypt/Rab-GAP domain of gyp1p"/>
    <property type="match status" value="1"/>
</dbReference>
<evidence type="ECO:0000256" key="3">
    <source>
        <dbReference type="ARBA" id="ARBA00014199"/>
    </source>
</evidence>
<dbReference type="InterPro" id="IPR051570">
    <property type="entry name" value="TBC1_cilium_biogenesis"/>
</dbReference>
<evidence type="ECO:0000256" key="7">
    <source>
        <dbReference type="ARBA" id="ARBA00022794"/>
    </source>
</evidence>
<evidence type="ECO:0000256" key="9">
    <source>
        <dbReference type="ARBA" id="ARBA00023212"/>
    </source>
</evidence>
<dbReference type="Gene3D" id="1.10.472.80">
    <property type="entry name" value="Ypt/Rab-GAP domain of gyp1p, domain 3"/>
    <property type="match status" value="1"/>
</dbReference>
<dbReference type="PANTHER" id="PTHR19853:SF1">
    <property type="entry name" value="TBC1 DOMAIN FAMILY MEMBER 31"/>
    <property type="match status" value="1"/>
</dbReference>
<evidence type="ECO:0000259" key="14">
    <source>
        <dbReference type="PROSITE" id="PS50086"/>
    </source>
</evidence>
<comment type="caution">
    <text evidence="15">The sequence shown here is derived from an EMBL/GenBank/DDBJ whole genome shotgun (WGS) entry which is preliminary data.</text>
</comment>
<evidence type="ECO:0000256" key="2">
    <source>
        <dbReference type="ARBA" id="ARBA00004607"/>
    </source>
</evidence>
<keyword evidence="6" id="KW-0677">Repeat</keyword>
<dbReference type="PANTHER" id="PTHR19853">
    <property type="entry name" value="WD REPEAT CONTAINING PROTEIN 3 WDR3"/>
    <property type="match status" value="1"/>
</dbReference>
<dbReference type="InterPro" id="IPR001680">
    <property type="entry name" value="WD40_rpt"/>
</dbReference>
<dbReference type="InterPro" id="IPR015943">
    <property type="entry name" value="WD40/YVTN_repeat-like_dom_sf"/>
</dbReference>
<dbReference type="SUPFAM" id="SSF50978">
    <property type="entry name" value="WD40 repeat-like"/>
    <property type="match status" value="1"/>
</dbReference>
<evidence type="ECO:0000313" key="15">
    <source>
        <dbReference type="EMBL" id="PKY44140.1"/>
    </source>
</evidence>
<evidence type="ECO:0000256" key="6">
    <source>
        <dbReference type="ARBA" id="ARBA00022737"/>
    </source>
</evidence>
<evidence type="ECO:0000256" key="1">
    <source>
        <dbReference type="ARBA" id="ARBA00004120"/>
    </source>
</evidence>
<dbReference type="Pfam" id="PF00566">
    <property type="entry name" value="RabGAP-TBC"/>
    <property type="match status" value="1"/>
</dbReference>